<evidence type="ECO:0000313" key="2">
    <source>
        <dbReference type="EMBL" id="MDY3512027.1"/>
    </source>
</evidence>
<evidence type="ECO:0000256" key="1">
    <source>
        <dbReference type="SAM" id="Phobius"/>
    </source>
</evidence>
<comment type="caution">
    <text evidence="2">The sequence shown here is derived from an EMBL/GenBank/DDBJ whole genome shotgun (WGS) entry which is preliminary data.</text>
</comment>
<protein>
    <submittedName>
        <fullName evidence="2">Uncharacterized protein</fullName>
    </submittedName>
</protein>
<keyword evidence="1" id="KW-1133">Transmembrane helix</keyword>
<dbReference type="RefSeq" id="WP_052910975.1">
    <property type="nucleotide sequence ID" value="NZ_CP121210.1"/>
</dbReference>
<organism evidence="2 3">
    <name type="scientific">Riemerella anatipestifer</name>
    <name type="common">Moraxella anatipestifer</name>
    <dbReference type="NCBI Taxonomy" id="34085"/>
    <lineage>
        <taxon>Bacteria</taxon>
        <taxon>Pseudomonadati</taxon>
        <taxon>Bacteroidota</taxon>
        <taxon>Flavobacteriia</taxon>
        <taxon>Flavobacteriales</taxon>
        <taxon>Weeksellaceae</taxon>
        <taxon>Riemerella</taxon>
    </lineage>
</organism>
<gene>
    <name evidence="2" type="ORF">PG303_02205</name>
</gene>
<keyword evidence="1" id="KW-0812">Transmembrane</keyword>
<dbReference type="EMBL" id="JAQZHK010000001">
    <property type="protein sequence ID" value="MDY3512027.1"/>
    <property type="molecule type" value="Genomic_DNA"/>
</dbReference>
<accession>A0AAP6HCJ0</accession>
<dbReference type="Proteomes" id="UP001284033">
    <property type="component" value="Unassembled WGS sequence"/>
</dbReference>
<proteinExistence type="predicted"/>
<reference evidence="2" key="1">
    <citation type="submission" date="2023-01" db="EMBL/GenBank/DDBJ databases">
        <title>Genome-based studies on antimicrobial resistance profiles of Riemerella anatipestifer in China, 1994 to 2021.</title>
        <authorList>
            <person name="Yang Z."/>
            <person name="Zhu D."/>
        </authorList>
    </citation>
    <scope>NUCLEOTIDE SEQUENCE</scope>
    <source>
        <strain evidence="2">RCAD1218</strain>
    </source>
</reference>
<dbReference type="AlphaFoldDB" id="A0AAP6HCJ0"/>
<feature type="transmembrane region" description="Helical" evidence="1">
    <location>
        <begin position="82"/>
        <end position="100"/>
    </location>
</feature>
<sequence length="122" mass="13974">MKKYLALLLVVLITLFSSWKIEANSMKLPLGKEVGTTLAKFSKKHTSLIEKDLSEDTASLIASLNEIDEDFSSIISSIIKEVIFYFILSIALFKVAKILYRDTSVFSYLKVKRYIFIRSIRI</sequence>
<name>A0AAP6HCJ0_RIEAN</name>
<keyword evidence="1" id="KW-0472">Membrane</keyword>
<evidence type="ECO:0000313" key="3">
    <source>
        <dbReference type="Proteomes" id="UP001284033"/>
    </source>
</evidence>